<keyword evidence="2" id="KW-1185">Reference proteome</keyword>
<accession>A0ABS0YIM9</accession>
<dbReference type="InterPro" id="IPR046257">
    <property type="entry name" value="DUF6290"/>
</dbReference>
<sequence>MRTVTIRIDEEVDKRLARLASETHRPKSFYVREAILEHLDEIEDLYLAEKRLEAIRSGSEEAVPLEEVMRRYEGGRLSCHKGQSAS</sequence>
<dbReference type="Proteomes" id="UP000614714">
    <property type="component" value="Unassembled WGS sequence"/>
</dbReference>
<protein>
    <submittedName>
        <fullName evidence="1">Ribbon-helix-helix protein, CopG family</fullName>
    </submittedName>
</protein>
<comment type="caution">
    <text evidence="1">The sequence shown here is derived from an EMBL/GenBank/DDBJ whole genome shotgun (WGS) entry which is preliminary data.</text>
</comment>
<name>A0ABS0YIM9_9BACT</name>
<evidence type="ECO:0000313" key="1">
    <source>
        <dbReference type="EMBL" id="MBJ6752213.1"/>
    </source>
</evidence>
<dbReference type="Pfam" id="PF19807">
    <property type="entry name" value="DUF6290"/>
    <property type="match status" value="1"/>
</dbReference>
<dbReference type="InterPro" id="IPR010985">
    <property type="entry name" value="Ribbon_hlx_hlx"/>
</dbReference>
<dbReference type="RefSeq" id="WP_199390629.1">
    <property type="nucleotide sequence ID" value="NZ_JAEMHL010000012.1"/>
</dbReference>
<dbReference type="SUPFAM" id="SSF47598">
    <property type="entry name" value="Ribbon-helix-helix"/>
    <property type="match status" value="1"/>
</dbReference>
<gene>
    <name evidence="1" type="ORF">JFN91_18505</name>
</gene>
<dbReference type="EMBL" id="JAEMHL010000012">
    <property type="protein sequence ID" value="MBJ6752213.1"/>
    <property type="molecule type" value="Genomic_DNA"/>
</dbReference>
<proteinExistence type="predicted"/>
<organism evidence="1 2">
    <name type="scientific">Geomonas anaerohicana</name>
    <dbReference type="NCBI Taxonomy" id="2798583"/>
    <lineage>
        <taxon>Bacteria</taxon>
        <taxon>Pseudomonadati</taxon>
        <taxon>Thermodesulfobacteriota</taxon>
        <taxon>Desulfuromonadia</taxon>
        <taxon>Geobacterales</taxon>
        <taxon>Geobacteraceae</taxon>
        <taxon>Geomonas</taxon>
    </lineage>
</organism>
<evidence type="ECO:0000313" key="2">
    <source>
        <dbReference type="Proteomes" id="UP000614714"/>
    </source>
</evidence>
<dbReference type="CDD" id="cd22233">
    <property type="entry name" value="RHH_CopAso-like"/>
    <property type="match status" value="1"/>
</dbReference>
<reference evidence="1 2" key="1">
    <citation type="submission" date="2020-12" db="EMBL/GenBank/DDBJ databases">
        <title>Geomonas sp. Red421, isolated from paddy soil.</title>
        <authorList>
            <person name="Xu Z."/>
            <person name="Zhang Z."/>
            <person name="Masuda Y."/>
            <person name="Itoh H."/>
            <person name="Senoo K."/>
        </authorList>
    </citation>
    <scope>NUCLEOTIDE SEQUENCE [LARGE SCALE GENOMIC DNA]</scope>
    <source>
        <strain evidence="1 2">Red421</strain>
    </source>
</reference>